<accession>A0A4Y2D9N1</accession>
<comment type="caution">
    <text evidence="2">The sequence shown here is derived from an EMBL/GenBank/DDBJ whole genome shotgun (WGS) entry which is preliminary data.</text>
</comment>
<gene>
    <name evidence="2" type="ORF">AVEN_238667_1</name>
</gene>
<dbReference type="EMBL" id="BGPR01088988">
    <property type="protein sequence ID" value="GBM13512.1"/>
    <property type="molecule type" value="Genomic_DNA"/>
</dbReference>
<name>A0A4Y2D9N1_ARAVE</name>
<evidence type="ECO:0000313" key="3">
    <source>
        <dbReference type="Proteomes" id="UP000499080"/>
    </source>
</evidence>
<sequence>MGSPTSPHAQVSLSDKSAQGSDFQSWLGTSLGLPEFPSTFSQYAIKDILSFDSQFIFIPGTRL</sequence>
<feature type="non-terminal residue" evidence="2">
    <location>
        <position position="63"/>
    </location>
</feature>
<evidence type="ECO:0000256" key="1">
    <source>
        <dbReference type="SAM" id="MobiDB-lite"/>
    </source>
</evidence>
<reference evidence="2 3" key="1">
    <citation type="journal article" date="2019" name="Sci. Rep.">
        <title>Orb-weaving spider Araneus ventricosus genome elucidates the spidroin gene catalogue.</title>
        <authorList>
            <person name="Kono N."/>
            <person name="Nakamura H."/>
            <person name="Ohtoshi R."/>
            <person name="Moran D.A.P."/>
            <person name="Shinohara A."/>
            <person name="Yoshida Y."/>
            <person name="Fujiwara M."/>
            <person name="Mori M."/>
            <person name="Tomita M."/>
            <person name="Arakawa K."/>
        </authorList>
    </citation>
    <scope>NUCLEOTIDE SEQUENCE [LARGE SCALE GENOMIC DNA]</scope>
</reference>
<dbReference type="AlphaFoldDB" id="A0A4Y2D9N1"/>
<proteinExistence type="predicted"/>
<dbReference type="Proteomes" id="UP000499080">
    <property type="component" value="Unassembled WGS sequence"/>
</dbReference>
<organism evidence="2 3">
    <name type="scientific">Araneus ventricosus</name>
    <name type="common">Orbweaver spider</name>
    <name type="synonym">Epeira ventricosa</name>
    <dbReference type="NCBI Taxonomy" id="182803"/>
    <lineage>
        <taxon>Eukaryota</taxon>
        <taxon>Metazoa</taxon>
        <taxon>Ecdysozoa</taxon>
        <taxon>Arthropoda</taxon>
        <taxon>Chelicerata</taxon>
        <taxon>Arachnida</taxon>
        <taxon>Araneae</taxon>
        <taxon>Araneomorphae</taxon>
        <taxon>Entelegynae</taxon>
        <taxon>Araneoidea</taxon>
        <taxon>Araneidae</taxon>
        <taxon>Araneus</taxon>
    </lineage>
</organism>
<protein>
    <submittedName>
        <fullName evidence="2">Uncharacterized protein</fullName>
    </submittedName>
</protein>
<evidence type="ECO:0000313" key="2">
    <source>
        <dbReference type="EMBL" id="GBM13512.1"/>
    </source>
</evidence>
<keyword evidence="3" id="KW-1185">Reference proteome</keyword>
<feature type="region of interest" description="Disordered" evidence="1">
    <location>
        <begin position="1"/>
        <end position="24"/>
    </location>
</feature>